<sequence>MAIYISKNAISKNPLITQEIDKEEKKYPSLKSELLKTEYLISLIANPKGVTYLRRGNTQNDSLSIIRIKLALNTIHAYYKTIDGNNEYEIPGGYFTDSDIRNGDFDSALESAIIAFQNFAGINDDGVIGPETVLFLDSYISDQVLYDLNKNTIQGKKTDKEVSIITSNSTLDEHGNTTYKYFFKIGDKELVYEEKNGKSLKLKPLDRTDANEKALFLLNDKQKKGLIDQHGSELEFLKDSENTVVSIKDNTARTSVKGDPITSFGSLQDELNITPPKILGDDQAKLYLVKDGDALVKLIEQEYYNNQPVDILNPLSDTGEVIYTLKAQTLNTDSGTREHDAKLQFYMNLLYYCNSIENQDGSIVEFGVNKSDTYTRYDNDHLLEFQMYNNTLDSNNPETALPNYYRFLKYQESKGSKIEFDNTGETTSFVMNAGKYIYIPSREFADSLYYHINFRHQEMLVETEKGYEYVADTSFIDDVIDLLSTWTGAAAAIVNFVVEETTNLLSEVYFFMKEAYAFAKQLSKDWLRGLGGELGGGLGGTFGIFAGDIESTSVFYRKMSRKDEYVFVLQQNNKAFGGVDVGVGGAVGLKKTAFGKKKSNMSLGLQIGAGVKAGQVFNYMAEYELPVRQEETAVLTLLVHVFGGPVTKLAAKMAASLGVLNIDPDQYLTKMKIGLSVEANVWGASQLGYKKDDASKPEKKKNINFPSGQTTPDNSSQSPGDWLTKNIFKLFSDAGISADGSAALGSEIEFEAKYDNKPLVVEKGDRVPSQIRAKVFSFCGGSFAAHGMGSRLTRLFLSNNIAAFLNFLKFDTNYGFGHEITFNREGRADELTVQDVDPISSGDPDSIPVTANGSKAKYGNNKATWETQALLSRFRGDVDVLFIQGSEVTLKLNTYELVTRLRNGNFFTFNTIQDVIQLVYSIEFQFKPSLLNLGRSQGRVVFAEGVMGSMNNGFNKGNRRDFIAKKSLAQRGKNGKYTGEVYAGLYAKVEFKIGDLLGSIANVIKYYIRYWYLRLKAPIEINDQFLLDKINNFINNDVPIKIEKIYKAFGETKESILSKEQYEQLFVELNQEITAFYTEESLAPNFGSTALELLDVTGYLLQYLNNETAIVKSTKVAGDTDTKLAYMDIQRFTPALVSIADIVDTELFVESKLGVKIAPNISGAIGGKLRLLAMFEGALAFVYHVVEDNKLIPLETGDLDKKVLTDIGAFIGIDKSTGEVTDANGKGIRKSIIQLPN</sequence>
<gene>
    <name evidence="3" type="ORF">LCI24_01995</name>
</gene>
<dbReference type="InterPro" id="IPR036366">
    <property type="entry name" value="PGBDSf"/>
</dbReference>
<keyword evidence="4" id="KW-1185">Reference proteome</keyword>
<protein>
    <submittedName>
        <fullName evidence="3">Peptidoglycan-binding protein</fullName>
    </submittedName>
</protein>
<feature type="region of interest" description="Disordered" evidence="1">
    <location>
        <begin position="691"/>
        <end position="720"/>
    </location>
</feature>
<comment type="caution">
    <text evidence="3">The sequence shown here is derived from an EMBL/GenBank/DDBJ whole genome shotgun (WGS) entry which is preliminary data.</text>
</comment>
<dbReference type="SUPFAM" id="SSF47090">
    <property type="entry name" value="PGBD-like"/>
    <property type="match status" value="1"/>
</dbReference>
<evidence type="ECO:0000313" key="4">
    <source>
        <dbReference type="Proteomes" id="UP001149303"/>
    </source>
</evidence>
<feature type="domain" description="Peptidoglycan binding-like" evidence="2">
    <location>
        <begin position="93"/>
        <end position="133"/>
    </location>
</feature>
<dbReference type="EMBL" id="JAIWJY010000001">
    <property type="protein sequence ID" value="MDE1205556.1"/>
    <property type="molecule type" value="Genomic_DNA"/>
</dbReference>
<evidence type="ECO:0000313" key="3">
    <source>
        <dbReference type="EMBL" id="MDE1205556.1"/>
    </source>
</evidence>
<evidence type="ECO:0000259" key="2">
    <source>
        <dbReference type="Pfam" id="PF01471"/>
    </source>
</evidence>
<dbReference type="Pfam" id="PF01471">
    <property type="entry name" value="PG_binding_1"/>
    <property type="match status" value="1"/>
</dbReference>
<proteinExistence type="predicted"/>
<feature type="compositionally biased region" description="Basic and acidic residues" evidence="1">
    <location>
        <begin position="691"/>
        <end position="701"/>
    </location>
</feature>
<dbReference type="AlphaFoldDB" id="A0A9X4INS0"/>
<dbReference type="Proteomes" id="UP001149303">
    <property type="component" value="Unassembled WGS sequence"/>
</dbReference>
<dbReference type="Gene3D" id="1.10.101.10">
    <property type="entry name" value="PGBD-like superfamily/PGBD"/>
    <property type="match status" value="1"/>
</dbReference>
<reference evidence="3" key="1">
    <citation type="submission" date="2021-09" db="EMBL/GenBank/DDBJ databases">
        <authorList>
            <person name="Smyrli M."/>
        </authorList>
    </citation>
    <scope>NUCLEOTIDE SEQUENCE</scope>
    <source>
        <strain evidence="3">LAR25</strain>
    </source>
</reference>
<dbReference type="RefSeq" id="WP_274638917.1">
    <property type="nucleotide sequence ID" value="NZ_JAIWJY010000001.1"/>
</dbReference>
<accession>A0A9X4INS0</accession>
<dbReference type="InterPro" id="IPR036365">
    <property type="entry name" value="PGBD-like_sf"/>
</dbReference>
<feature type="compositionally biased region" description="Polar residues" evidence="1">
    <location>
        <begin position="704"/>
        <end position="719"/>
    </location>
</feature>
<name>A0A9X4INS0_9FLAO</name>
<organism evidence="3 4">
    <name type="scientific">Tenacibaculum larymnensis</name>
    <dbReference type="NCBI Taxonomy" id="2878201"/>
    <lineage>
        <taxon>Bacteria</taxon>
        <taxon>Pseudomonadati</taxon>
        <taxon>Bacteroidota</taxon>
        <taxon>Flavobacteriia</taxon>
        <taxon>Flavobacteriales</taxon>
        <taxon>Flavobacteriaceae</taxon>
        <taxon>Tenacibaculum</taxon>
    </lineage>
</organism>
<evidence type="ECO:0000256" key="1">
    <source>
        <dbReference type="SAM" id="MobiDB-lite"/>
    </source>
</evidence>
<dbReference type="InterPro" id="IPR002477">
    <property type="entry name" value="Peptidoglycan-bd-like"/>
</dbReference>